<dbReference type="AlphaFoldDB" id="A0A6H5J4E9"/>
<keyword evidence="3" id="KW-1185">Reference proteome</keyword>
<organism evidence="2 3">
    <name type="scientific">Trichogramma brassicae</name>
    <dbReference type="NCBI Taxonomy" id="86971"/>
    <lineage>
        <taxon>Eukaryota</taxon>
        <taxon>Metazoa</taxon>
        <taxon>Ecdysozoa</taxon>
        <taxon>Arthropoda</taxon>
        <taxon>Hexapoda</taxon>
        <taxon>Insecta</taxon>
        <taxon>Pterygota</taxon>
        <taxon>Neoptera</taxon>
        <taxon>Endopterygota</taxon>
        <taxon>Hymenoptera</taxon>
        <taxon>Apocrita</taxon>
        <taxon>Proctotrupomorpha</taxon>
        <taxon>Chalcidoidea</taxon>
        <taxon>Trichogrammatidae</taxon>
        <taxon>Trichogramma</taxon>
    </lineage>
</organism>
<sequence length="581" mass="66213">MASGFFQRYALEPFKEPDAQAISDSLLRRDPREPVESGLTSNLLKRRRRPPPPPRFYFHAILPPGRAAASFLPLAAVLAPDRLERDPHLISVVRQVDEHVDHGAGHALVGAHPRLPAALREAEVAAIKHVIVLVVDPEQLPHVDHPSNIQCFINFLKRERGDCSVILFVLYSYCIQATISKPPCLLKRGQTRLDNVSSNLVLGPLIYRYDDEGLPRFRYPDTTDPGCVYRQDDSRLHLACPGSSIDYHIGSKFLRTEASSSFLYPDEDYPSNGLMIHGPGLNDVYFENESYPLCRKVPEPVWIDATKGQRLEFSVGYHVNELDFLEAMRVRRDPDHDEVLSVAATVVPGLAHATRLPRAPQFQKGAIFAETRIDFANVYMLENQSKMTKSKTYLEHNDLVMAQLISDDDLYYMSEQRIAFYYENTLPMWRTIAQGNWRLISQLIRQLAHGTDRAYRVEVTWRAERLGGWFTGCSNCHKPIDALPITTANGSSGSKTQLRVPQYVDKLVYDPELPSRPAMLYRIVNDPWVSDDELDMAREGCDVVEECQLRNPDFLDRERGYVFCCRVDRKRLELHSKITPL</sequence>
<dbReference type="OrthoDB" id="5960141at2759"/>
<accession>A0A6H5J4E9</accession>
<evidence type="ECO:0000313" key="2">
    <source>
        <dbReference type="EMBL" id="CAB0043467.1"/>
    </source>
</evidence>
<gene>
    <name evidence="2" type="ORF">TBRA_LOCUS15055</name>
</gene>
<dbReference type="InterPro" id="IPR044929">
    <property type="entry name" value="DNA/RNA_non-sp_Endonuclease_sf"/>
</dbReference>
<feature type="region of interest" description="Disordered" evidence="1">
    <location>
        <begin position="24"/>
        <end position="50"/>
    </location>
</feature>
<reference evidence="2 3" key="1">
    <citation type="submission" date="2020-02" db="EMBL/GenBank/DDBJ databases">
        <authorList>
            <person name="Ferguson B K."/>
        </authorList>
    </citation>
    <scope>NUCLEOTIDE SEQUENCE [LARGE SCALE GENOMIC DNA]</scope>
</reference>
<evidence type="ECO:0008006" key="4">
    <source>
        <dbReference type="Google" id="ProtNLM"/>
    </source>
</evidence>
<dbReference type="InterPro" id="IPR044925">
    <property type="entry name" value="His-Me_finger_sf"/>
</dbReference>
<dbReference type="Proteomes" id="UP000479190">
    <property type="component" value="Unassembled WGS sequence"/>
</dbReference>
<dbReference type="SUPFAM" id="SSF54060">
    <property type="entry name" value="His-Me finger endonucleases"/>
    <property type="match status" value="1"/>
</dbReference>
<dbReference type="EMBL" id="CADCXV010001316">
    <property type="protein sequence ID" value="CAB0043467.1"/>
    <property type="molecule type" value="Genomic_DNA"/>
</dbReference>
<proteinExistence type="predicted"/>
<evidence type="ECO:0000256" key="1">
    <source>
        <dbReference type="SAM" id="MobiDB-lite"/>
    </source>
</evidence>
<feature type="compositionally biased region" description="Basic and acidic residues" evidence="1">
    <location>
        <begin position="26"/>
        <end position="35"/>
    </location>
</feature>
<name>A0A6H5J4E9_9HYME</name>
<protein>
    <recommendedName>
        <fullName evidence="4">DNA/RNA non-specific endonuclease domain-containing protein</fullName>
    </recommendedName>
</protein>
<evidence type="ECO:0000313" key="3">
    <source>
        <dbReference type="Proteomes" id="UP000479190"/>
    </source>
</evidence>
<dbReference type="Gene3D" id="3.40.570.10">
    <property type="entry name" value="Extracellular Endonuclease, subunit A"/>
    <property type="match status" value="1"/>
</dbReference>